<evidence type="ECO:0000259" key="1">
    <source>
        <dbReference type="Pfam" id="PF00535"/>
    </source>
</evidence>
<gene>
    <name evidence="2" type="ORF">BOW52_03295</name>
</gene>
<dbReference type="InterPro" id="IPR029044">
    <property type="entry name" value="Nucleotide-diphossugar_trans"/>
</dbReference>
<organism evidence="2 3">
    <name type="scientific">Solemya elarraichensis gill symbiont</name>
    <dbReference type="NCBI Taxonomy" id="1918949"/>
    <lineage>
        <taxon>Bacteria</taxon>
        <taxon>Pseudomonadati</taxon>
        <taxon>Pseudomonadota</taxon>
        <taxon>Gammaproteobacteria</taxon>
        <taxon>sulfur-oxidizing symbionts</taxon>
    </lineage>
</organism>
<dbReference type="PANTHER" id="PTHR43179">
    <property type="entry name" value="RHAMNOSYLTRANSFERASE WBBL"/>
    <property type="match status" value="1"/>
</dbReference>
<dbReference type="Proteomes" id="UP000190198">
    <property type="component" value="Unassembled WGS sequence"/>
</dbReference>
<name>A0A1T2LBG1_9GAMM</name>
<sequence length="601" mass="69013">MEGSIVVSPRERFTSITASLQSLFATISDEIPVIVVEGCSPENTCQQLEQLREQRHFEWIGTDYFITPQEARNIGFDRVQTELVVFTDNDIHYEPGWLEALISNREQYDSDLVAPLICIGPPEASIIHHAGGRLVIKKDKGNKPYVTERHRLMDRPVAELSDIMTPVENEIVEFHCFLARSDYIRRIGPMDERLITREQIDFGLRSKVAGGKVTFEKNAVVTYMAKIPFKEIDLPYMVFRWSDELAIKSLQAFTGTWGIETETNRVLNHWIRPHRFRAFKSAFSDQVEQLGPKRFYTEVVKARANEYVTRAFATRTNMTSPRYPRGPAPEEISDFFNTVAEQDDMAGEAPGWIRHSDKPMIIGGMATMPSRIHTLWPAIASILPQLDRLYLFFDRFEKLPLIRHPKIVCLTSQNFGDHRANGKFLGLLMAGDGDYYFSLDDDLLYPQDYVERMVEYLQQGDNTFVAGVHGSILKPEINHYLNDRRVTNRSMASDTESRVHILGTCTTAFNTDTLRLDVRRWKHRNMVDLTFALICTQRGIPMNIISRKENWVSSQEENQQDSIFRELQKDDTVQTEMAKALLQHHTNTLKKTQAIASGTNP</sequence>
<proteinExistence type="predicted"/>
<dbReference type="Gene3D" id="3.90.550.10">
    <property type="entry name" value="Spore Coat Polysaccharide Biosynthesis Protein SpsA, Chain A"/>
    <property type="match status" value="2"/>
</dbReference>
<keyword evidence="3" id="KW-1185">Reference proteome</keyword>
<dbReference type="InterPro" id="IPR001173">
    <property type="entry name" value="Glyco_trans_2-like"/>
</dbReference>
<dbReference type="Pfam" id="PF00535">
    <property type="entry name" value="Glycos_transf_2"/>
    <property type="match status" value="1"/>
</dbReference>
<evidence type="ECO:0000313" key="3">
    <source>
        <dbReference type="Proteomes" id="UP000190198"/>
    </source>
</evidence>
<accession>A0A1T2LBG1</accession>
<protein>
    <recommendedName>
        <fullName evidence="1">Glycosyltransferase 2-like domain-containing protein</fullName>
    </recommendedName>
</protein>
<dbReference type="AlphaFoldDB" id="A0A1T2LBG1"/>
<dbReference type="OrthoDB" id="9771846at2"/>
<dbReference type="EMBL" id="MPRK01000038">
    <property type="protein sequence ID" value="OOZ42431.1"/>
    <property type="molecule type" value="Genomic_DNA"/>
</dbReference>
<dbReference type="SUPFAM" id="SSF53448">
    <property type="entry name" value="Nucleotide-diphospho-sugar transferases"/>
    <property type="match status" value="2"/>
</dbReference>
<feature type="domain" description="Glycosyltransferase 2-like" evidence="1">
    <location>
        <begin position="4"/>
        <end position="128"/>
    </location>
</feature>
<dbReference type="RefSeq" id="WP_078476429.1">
    <property type="nucleotide sequence ID" value="NZ_MPRK01000038.1"/>
</dbReference>
<reference evidence="2 3" key="1">
    <citation type="submission" date="2016-11" db="EMBL/GenBank/DDBJ databases">
        <title>Mixed transmission modes and dynamic genome evolution in an obligate animal-bacterial symbiosis.</title>
        <authorList>
            <person name="Russell S.L."/>
            <person name="Corbett-Detig R.B."/>
            <person name="Cavanaugh C.M."/>
        </authorList>
    </citation>
    <scope>NUCLEOTIDE SEQUENCE [LARGE SCALE GENOMIC DNA]</scope>
    <source>
        <strain evidence="2">Sp-SM6</strain>
    </source>
</reference>
<dbReference type="PANTHER" id="PTHR43179:SF7">
    <property type="entry name" value="RHAMNOSYLTRANSFERASE WBBL"/>
    <property type="match status" value="1"/>
</dbReference>
<comment type="caution">
    <text evidence="2">The sequence shown here is derived from an EMBL/GenBank/DDBJ whole genome shotgun (WGS) entry which is preliminary data.</text>
</comment>
<evidence type="ECO:0000313" key="2">
    <source>
        <dbReference type="EMBL" id="OOZ42431.1"/>
    </source>
</evidence>